<feature type="transmembrane region" description="Helical" evidence="1">
    <location>
        <begin position="40"/>
        <end position="60"/>
    </location>
</feature>
<evidence type="ECO:0000313" key="3">
    <source>
        <dbReference type="Proteomes" id="UP000063434"/>
    </source>
</evidence>
<dbReference type="EMBL" id="LCYC01000061">
    <property type="protein sequence ID" value="KWV71490.1"/>
    <property type="molecule type" value="Genomic_DNA"/>
</dbReference>
<dbReference type="AlphaFoldDB" id="A0A109KLU9"/>
<gene>
    <name evidence="2" type="ORF">PFL603g_04941</name>
</gene>
<keyword evidence="1" id="KW-0472">Membrane</keyword>
<accession>A0A109KLU9</accession>
<reference evidence="2 3" key="1">
    <citation type="submission" date="2015-05" db="EMBL/GenBank/DDBJ databases">
        <title>A genomic and transcriptomic approach to investigate the blue pigment phenotype in Pseudomonas fluorescens.</title>
        <authorList>
            <person name="Andreani N.A."/>
            <person name="Cardazzo B."/>
        </authorList>
    </citation>
    <scope>NUCLEOTIDE SEQUENCE [LARGE SCALE GENOMIC DNA]</scope>
    <source>
        <strain evidence="2 3">Ps_40</strain>
    </source>
</reference>
<feature type="transmembrane region" description="Helical" evidence="1">
    <location>
        <begin position="72"/>
        <end position="95"/>
    </location>
</feature>
<dbReference type="PATRIC" id="fig|294.195.peg.5289"/>
<keyword evidence="1" id="KW-1133">Transmembrane helix</keyword>
<evidence type="ECO:0000256" key="1">
    <source>
        <dbReference type="SAM" id="Phobius"/>
    </source>
</evidence>
<sequence>MSIKLSKNESQYSDEEKSAIQQQFDYAMSQYCEVDNLYKIAKLTALFFPYGLLATFFPIRRLMQADHSLFRYWMILPTLLVITFISANIYVWYAYFSVRSTPISDIFPFHLVIICSICLWTIGLFAQKISKVAWLIRELIYYKQVNRYNHYKRIVASRFTTSGMKGLFNKFAGRIK</sequence>
<proteinExistence type="predicted"/>
<name>A0A109KLU9_PSEFL</name>
<comment type="caution">
    <text evidence="2">The sequence shown here is derived from an EMBL/GenBank/DDBJ whole genome shotgun (WGS) entry which is preliminary data.</text>
</comment>
<protein>
    <submittedName>
        <fullName evidence="2">Uncharacterized protein</fullName>
    </submittedName>
</protein>
<organism evidence="2 3">
    <name type="scientific">Pseudomonas fluorescens</name>
    <dbReference type="NCBI Taxonomy" id="294"/>
    <lineage>
        <taxon>Bacteria</taxon>
        <taxon>Pseudomonadati</taxon>
        <taxon>Pseudomonadota</taxon>
        <taxon>Gammaproteobacteria</taxon>
        <taxon>Pseudomonadales</taxon>
        <taxon>Pseudomonadaceae</taxon>
        <taxon>Pseudomonas</taxon>
    </lineage>
</organism>
<keyword evidence="1" id="KW-0812">Transmembrane</keyword>
<feature type="transmembrane region" description="Helical" evidence="1">
    <location>
        <begin position="107"/>
        <end position="126"/>
    </location>
</feature>
<evidence type="ECO:0000313" key="2">
    <source>
        <dbReference type="EMBL" id="KWV71490.1"/>
    </source>
</evidence>
<dbReference type="Proteomes" id="UP000063434">
    <property type="component" value="Unassembled WGS sequence"/>
</dbReference>